<accession>A0AAE0FE66</accession>
<evidence type="ECO:0000259" key="2">
    <source>
        <dbReference type="Pfam" id="PF00176"/>
    </source>
</evidence>
<dbReference type="InterPro" id="IPR027417">
    <property type="entry name" value="P-loop_NTPase"/>
</dbReference>
<dbReference type="GO" id="GO:0016887">
    <property type="term" value="F:ATP hydrolysis activity"/>
    <property type="evidence" value="ECO:0007669"/>
    <property type="project" value="InterPro"/>
</dbReference>
<dbReference type="GO" id="GO:0005524">
    <property type="term" value="F:ATP binding"/>
    <property type="evidence" value="ECO:0007669"/>
    <property type="project" value="InterPro"/>
</dbReference>
<reference evidence="3 4" key="1">
    <citation type="journal article" date="2015" name="Genome Biol. Evol.">
        <title>Comparative Genomics of a Bacterivorous Green Alga Reveals Evolutionary Causalities and Consequences of Phago-Mixotrophic Mode of Nutrition.</title>
        <authorList>
            <person name="Burns J.A."/>
            <person name="Paasch A."/>
            <person name="Narechania A."/>
            <person name="Kim E."/>
        </authorList>
    </citation>
    <scope>NUCLEOTIDE SEQUENCE [LARGE SCALE GENOMIC DNA]</scope>
    <source>
        <strain evidence="3 4">PLY_AMNH</strain>
    </source>
</reference>
<dbReference type="SUPFAM" id="SSF52540">
    <property type="entry name" value="P-loop containing nucleoside triphosphate hydrolases"/>
    <property type="match status" value="2"/>
</dbReference>
<dbReference type="PANTHER" id="PTHR36498">
    <property type="entry name" value="TATA-BINDING PROTEIN-ASSOCIATED FACTOR 172"/>
    <property type="match status" value="1"/>
</dbReference>
<dbReference type="Pfam" id="PF00176">
    <property type="entry name" value="SNF2-rel_dom"/>
    <property type="match status" value="1"/>
</dbReference>
<dbReference type="GO" id="GO:0003677">
    <property type="term" value="F:DNA binding"/>
    <property type="evidence" value="ECO:0007669"/>
    <property type="project" value="InterPro"/>
</dbReference>
<keyword evidence="4" id="KW-1185">Reference proteome</keyword>
<feature type="domain" description="SNF2 N-terminal" evidence="2">
    <location>
        <begin position="1"/>
        <end position="139"/>
    </location>
</feature>
<comment type="caution">
    <text evidence="3">The sequence shown here is derived from an EMBL/GenBank/DDBJ whole genome shotgun (WGS) entry which is preliminary data.</text>
</comment>
<feature type="region of interest" description="Disordered" evidence="1">
    <location>
        <begin position="145"/>
        <end position="164"/>
    </location>
</feature>
<sequence>MIKNAKSRLSAACRQVRARHRLLLSGTPLQNNVLELWSLFDFLMPGFLGSEKEFQSTYGRALQAKVTRATNSKQMEAGMLALDALHKKVMPFMLRRTKDQVLKDLPPKIIQDVFCELSPMQRFLYEQFSTSNACRDVQTDIGTRPQLSPAAPASCPREGGRILI</sequence>
<dbReference type="InterPro" id="IPR044972">
    <property type="entry name" value="Mot1"/>
</dbReference>
<dbReference type="AlphaFoldDB" id="A0AAE0FE66"/>
<dbReference type="EMBL" id="LGRX02019756">
    <property type="protein sequence ID" value="KAK3258176.1"/>
    <property type="molecule type" value="Genomic_DNA"/>
</dbReference>
<protein>
    <submittedName>
        <fullName evidence="3">Btaf1 RNA polymerase II, B-TFIID transcription factor-associated, 170kDa</fullName>
    </submittedName>
</protein>
<evidence type="ECO:0000256" key="1">
    <source>
        <dbReference type="SAM" id="MobiDB-lite"/>
    </source>
</evidence>
<dbReference type="Proteomes" id="UP001190700">
    <property type="component" value="Unassembled WGS sequence"/>
</dbReference>
<dbReference type="InterPro" id="IPR000330">
    <property type="entry name" value="SNF2_N"/>
</dbReference>
<evidence type="ECO:0000313" key="3">
    <source>
        <dbReference type="EMBL" id="KAK3258176.1"/>
    </source>
</evidence>
<evidence type="ECO:0000313" key="4">
    <source>
        <dbReference type="Proteomes" id="UP001190700"/>
    </source>
</evidence>
<proteinExistence type="predicted"/>
<name>A0AAE0FE66_9CHLO</name>
<dbReference type="PANTHER" id="PTHR36498:SF1">
    <property type="entry name" value="TATA-BINDING PROTEIN-ASSOCIATED FACTOR 172"/>
    <property type="match status" value="1"/>
</dbReference>
<dbReference type="Gene3D" id="3.40.50.10810">
    <property type="entry name" value="Tandem AAA-ATPase domain"/>
    <property type="match status" value="1"/>
</dbReference>
<dbReference type="InterPro" id="IPR038718">
    <property type="entry name" value="SNF2-like_sf"/>
</dbReference>
<organism evidence="3 4">
    <name type="scientific">Cymbomonas tetramitiformis</name>
    <dbReference type="NCBI Taxonomy" id="36881"/>
    <lineage>
        <taxon>Eukaryota</taxon>
        <taxon>Viridiplantae</taxon>
        <taxon>Chlorophyta</taxon>
        <taxon>Pyramimonadophyceae</taxon>
        <taxon>Pyramimonadales</taxon>
        <taxon>Pyramimonadaceae</taxon>
        <taxon>Cymbomonas</taxon>
    </lineage>
</organism>
<dbReference type="GO" id="GO:0017025">
    <property type="term" value="F:TBP-class protein binding"/>
    <property type="evidence" value="ECO:0007669"/>
    <property type="project" value="InterPro"/>
</dbReference>
<gene>
    <name evidence="3" type="ORF">CYMTET_32770</name>
</gene>